<feature type="domain" description="Metallo-beta-lactamase" evidence="1">
    <location>
        <begin position="34"/>
        <end position="247"/>
    </location>
</feature>
<protein>
    <submittedName>
        <fullName evidence="2">Glyoxylase, beta-lactamase superfamily II</fullName>
    </submittedName>
</protein>
<dbReference type="InterPro" id="IPR036866">
    <property type="entry name" value="RibonucZ/Hydroxyglut_hydro"/>
</dbReference>
<dbReference type="RefSeq" id="WP_093269828.1">
    <property type="nucleotide sequence ID" value="NZ_FNOK01000026.1"/>
</dbReference>
<gene>
    <name evidence="2" type="ORF">SAMN05216215_1026108</name>
</gene>
<dbReference type="AlphaFoldDB" id="A0A1H3JUL5"/>
<dbReference type="Gene3D" id="1.10.10.10">
    <property type="entry name" value="Winged helix-like DNA-binding domain superfamily/Winged helix DNA-binding domain"/>
    <property type="match status" value="1"/>
</dbReference>
<evidence type="ECO:0000259" key="1">
    <source>
        <dbReference type="SMART" id="SM00849"/>
    </source>
</evidence>
<sequence>MGDSRHEWIEPGAYEVAPGVHRIPLPLPNDGLRAVNVYAIADGDTLTLVDGGWALDEAREQLAAALRQIGAGLGDISRFLVTHAHRDHYTQAVALRREFGSKVLLGEEERHTINALADPGHRPLAKQIELLAECGAKPVRDAVIAARDDGPRGPHFWEEPDEWIGESTDITLADRPLRALATPGHTRGHLVFIDDDAALMFAGDHVLPHITPSIGFEQAPTETPLRDYLASLRLVRALPDMRLLPAHGPATDSVHQRVDELLDHHDSRLDAMAAVVVNGASTAYEAARALTWTHRERSFDELGDPFNQMLAVLETAAHLDVLSLQGKLVKETVEGVVHYSEA</sequence>
<evidence type="ECO:0000313" key="3">
    <source>
        <dbReference type="Proteomes" id="UP000199529"/>
    </source>
</evidence>
<organism evidence="2 3">
    <name type="scientific">Saccharopolyspora shandongensis</name>
    <dbReference type="NCBI Taxonomy" id="418495"/>
    <lineage>
        <taxon>Bacteria</taxon>
        <taxon>Bacillati</taxon>
        <taxon>Actinomycetota</taxon>
        <taxon>Actinomycetes</taxon>
        <taxon>Pseudonocardiales</taxon>
        <taxon>Pseudonocardiaceae</taxon>
        <taxon>Saccharopolyspora</taxon>
    </lineage>
</organism>
<dbReference type="InterPro" id="IPR036388">
    <property type="entry name" value="WH-like_DNA-bd_sf"/>
</dbReference>
<proteinExistence type="predicted"/>
<dbReference type="EMBL" id="FNOK01000026">
    <property type="protein sequence ID" value="SDY43195.1"/>
    <property type="molecule type" value="Genomic_DNA"/>
</dbReference>
<dbReference type="Gene3D" id="3.60.15.10">
    <property type="entry name" value="Ribonuclease Z/Hydroxyacylglutathione hydrolase-like"/>
    <property type="match status" value="1"/>
</dbReference>
<dbReference type="PANTHER" id="PTHR23131">
    <property type="entry name" value="ENDORIBONUCLEASE LACTB2"/>
    <property type="match status" value="1"/>
</dbReference>
<dbReference type="InterPro" id="IPR001279">
    <property type="entry name" value="Metallo-B-lactamas"/>
</dbReference>
<dbReference type="OrthoDB" id="2971563at2"/>
<dbReference type="Proteomes" id="UP000199529">
    <property type="component" value="Unassembled WGS sequence"/>
</dbReference>
<dbReference type="Pfam" id="PF00753">
    <property type="entry name" value="Lactamase_B"/>
    <property type="match status" value="1"/>
</dbReference>
<evidence type="ECO:0000313" key="2">
    <source>
        <dbReference type="EMBL" id="SDY43195.1"/>
    </source>
</evidence>
<dbReference type="PANTHER" id="PTHR23131:SF4">
    <property type="entry name" value="METALLO-BETA-LACTAMASE SUPERFAMILY POTEIN"/>
    <property type="match status" value="1"/>
</dbReference>
<keyword evidence="3" id="KW-1185">Reference proteome</keyword>
<dbReference type="InterPro" id="IPR050662">
    <property type="entry name" value="Sec-metab_biosynth-thioest"/>
</dbReference>
<reference evidence="3" key="1">
    <citation type="submission" date="2016-10" db="EMBL/GenBank/DDBJ databases">
        <authorList>
            <person name="Varghese N."/>
            <person name="Submissions S."/>
        </authorList>
    </citation>
    <scope>NUCLEOTIDE SEQUENCE [LARGE SCALE GENOMIC DNA]</scope>
    <source>
        <strain evidence="3">CGMCC 4.3530</strain>
    </source>
</reference>
<dbReference type="STRING" id="418495.SAMN05216215_1026108"/>
<dbReference type="SMART" id="SM00849">
    <property type="entry name" value="Lactamase_B"/>
    <property type="match status" value="1"/>
</dbReference>
<accession>A0A1H3JUL5</accession>
<name>A0A1H3JUL5_9PSEU</name>
<dbReference type="SUPFAM" id="SSF56281">
    <property type="entry name" value="Metallo-hydrolase/oxidoreductase"/>
    <property type="match status" value="1"/>
</dbReference>